<dbReference type="KEGG" id="dpe:6598817"/>
<gene>
    <name evidence="2" type="primary">Dper\GL27336</name>
    <name evidence="2" type="ORF">Dper_GL27336</name>
</gene>
<dbReference type="Proteomes" id="UP000008744">
    <property type="component" value="Unassembled WGS sequence"/>
</dbReference>
<feature type="chain" id="PRO_5002804711" evidence="1">
    <location>
        <begin position="22"/>
        <end position="199"/>
    </location>
</feature>
<dbReference type="SMART" id="SM00675">
    <property type="entry name" value="DM11"/>
    <property type="match status" value="1"/>
</dbReference>
<evidence type="ECO:0000313" key="2">
    <source>
        <dbReference type="EMBL" id="EDW28132.1"/>
    </source>
</evidence>
<keyword evidence="1" id="KW-0732">Signal</keyword>
<dbReference type="OrthoDB" id="7975395at2759"/>
<dbReference type="InterPro" id="IPR006601">
    <property type="entry name" value="Uncharacterised_DM11_DROME"/>
</dbReference>
<name>B4GZB4_DROPE</name>
<organism evidence="3">
    <name type="scientific">Drosophila persimilis</name>
    <name type="common">Fruit fly</name>
    <dbReference type="NCBI Taxonomy" id="7234"/>
    <lineage>
        <taxon>Eukaryota</taxon>
        <taxon>Metazoa</taxon>
        <taxon>Ecdysozoa</taxon>
        <taxon>Arthropoda</taxon>
        <taxon>Hexapoda</taxon>
        <taxon>Insecta</taxon>
        <taxon>Pterygota</taxon>
        <taxon>Neoptera</taxon>
        <taxon>Endopterygota</taxon>
        <taxon>Diptera</taxon>
        <taxon>Brachycera</taxon>
        <taxon>Muscomorpha</taxon>
        <taxon>Ephydroidea</taxon>
        <taxon>Drosophilidae</taxon>
        <taxon>Drosophila</taxon>
        <taxon>Sophophora</taxon>
    </lineage>
</organism>
<proteinExistence type="predicted"/>
<feature type="signal peptide" evidence="1">
    <location>
        <begin position="1"/>
        <end position="21"/>
    </location>
</feature>
<sequence>MCRKLLCRILILLIVLHYSMGVVYELLLEDEKVFTECTGKPKGYLNMSGFWDFTDLGLEMVEEGVIVSGNMTSTWKVDPTDRIEGAASLFYFDRGSWQQTVINMLVRDFCKSMYEENQFWQMYWTAHATNMEDVKDQCVNFGTTLTLETYLLDMKFPLDVPIRTGRYKIVVQMHAIDRAGVRRKNSICFQIRGELMKAT</sequence>
<dbReference type="OMA" id="MVRDFCA"/>
<dbReference type="AlphaFoldDB" id="B4GZB4"/>
<dbReference type="HOGENOM" id="CLU_094350_0_0_1"/>
<evidence type="ECO:0000256" key="1">
    <source>
        <dbReference type="SAM" id="SignalP"/>
    </source>
</evidence>
<reference evidence="2 3" key="1">
    <citation type="journal article" date="2007" name="Nature">
        <title>Evolution of genes and genomes on the Drosophila phylogeny.</title>
        <authorList>
            <consortium name="Drosophila 12 Genomes Consortium"/>
            <person name="Clark A.G."/>
            <person name="Eisen M.B."/>
            <person name="Smith D.R."/>
            <person name="Bergman C.M."/>
            <person name="Oliver B."/>
            <person name="Markow T.A."/>
            <person name="Kaufman T.C."/>
            <person name="Kellis M."/>
            <person name="Gelbart W."/>
            <person name="Iyer V.N."/>
            <person name="Pollard D.A."/>
            <person name="Sackton T.B."/>
            <person name="Larracuente A.M."/>
            <person name="Singh N.D."/>
            <person name="Abad J.P."/>
            <person name="Abt D.N."/>
            <person name="Adryan B."/>
            <person name="Aguade M."/>
            <person name="Akashi H."/>
            <person name="Anderson W.W."/>
            <person name="Aquadro C.F."/>
            <person name="Ardell D.H."/>
            <person name="Arguello R."/>
            <person name="Artieri C.G."/>
            <person name="Barbash D.A."/>
            <person name="Barker D."/>
            <person name="Barsanti P."/>
            <person name="Batterham P."/>
            <person name="Batzoglou S."/>
            <person name="Begun D."/>
            <person name="Bhutkar A."/>
            <person name="Blanco E."/>
            <person name="Bosak S.A."/>
            <person name="Bradley R.K."/>
            <person name="Brand A.D."/>
            <person name="Brent M.R."/>
            <person name="Brooks A.N."/>
            <person name="Brown R.H."/>
            <person name="Butlin R.K."/>
            <person name="Caggese C."/>
            <person name="Calvi B.R."/>
            <person name="Bernardo de Carvalho A."/>
            <person name="Caspi A."/>
            <person name="Castrezana S."/>
            <person name="Celniker S.E."/>
            <person name="Chang J.L."/>
            <person name="Chapple C."/>
            <person name="Chatterji S."/>
            <person name="Chinwalla A."/>
            <person name="Civetta A."/>
            <person name="Clifton S.W."/>
            <person name="Comeron J.M."/>
            <person name="Costello J.C."/>
            <person name="Coyne J.A."/>
            <person name="Daub J."/>
            <person name="David R.G."/>
            <person name="Delcher A.L."/>
            <person name="Delehaunty K."/>
            <person name="Do C.B."/>
            <person name="Ebling H."/>
            <person name="Edwards K."/>
            <person name="Eickbush T."/>
            <person name="Evans J.D."/>
            <person name="Filipski A."/>
            <person name="Findeiss S."/>
            <person name="Freyhult E."/>
            <person name="Fulton L."/>
            <person name="Fulton R."/>
            <person name="Garcia A.C."/>
            <person name="Gardiner A."/>
            <person name="Garfield D.A."/>
            <person name="Garvin B.E."/>
            <person name="Gibson G."/>
            <person name="Gilbert D."/>
            <person name="Gnerre S."/>
            <person name="Godfrey J."/>
            <person name="Good R."/>
            <person name="Gotea V."/>
            <person name="Gravely B."/>
            <person name="Greenberg A.J."/>
            <person name="Griffiths-Jones S."/>
            <person name="Gross S."/>
            <person name="Guigo R."/>
            <person name="Gustafson E.A."/>
            <person name="Haerty W."/>
            <person name="Hahn M.W."/>
            <person name="Halligan D.L."/>
            <person name="Halpern A.L."/>
            <person name="Halter G.M."/>
            <person name="Han M.V."/>
            <person name="Heger A."/>
            <person name="Hillier L."/>
            <person name="Hinrichs A.S."/>
            <person name="Holmes I."/>
            <person name="Hoskins R.A."/>
            <person name="Hubisz M.J."/>
            <person name="Hultmark D."/>
            <person name="Huntley M.A."/>
            <person name="Jaffe D.B."/>
            <person name="Jagadeeshan S."/>
            <person name="Jeck W.R."/>
            <person name="Johnson J."/>
            <person name="Jones C.D."/>
            <person name="Jordan W.C."/>
            <person name="Karpen G.H."/>
            <person name="Kataoka E."/>
            <person name="Keightley P.D."/>
            <person name="Kheradpour P."/>
            <person name="Kirkness E.F."/>
            <person name="Koerich L.B."/>
            <person name="Kristiansen K."/>
            <person name="Kudrna D."/>
            <person name="Kulathinal R.J."/>
            <person name="Kumar S."/>
            <person name="Kwok R."/>
            <person name="Lander E."/>
            <person name="Langley C.H."/>
            <person name="Lapoint R."/>
            <person name="Lazzaro B.P."/>
            <person name="Lee S.J."/>
            <person name="Levesque L."/>
            <person name="Li R."/>
            <person name="Lin C.F."/>
            <person name="Lin M.F."/>
            <person name="Lindblad-Toh K."/>
            <person name="Llopart A."/>
            <person name="Long M."/>
            <person name="Low L."/>
            <person name="Lozovsky E."/>
            <person name="Lu J."/>
            <person name="Luo M."/>
            <person name="Machado C.A."/>
            <person name="Makalowski W."/>
            <person name="Marzo M."/>
            <person name="Matsuda M."/>
            <person name="Matzkin L."/>
            <person name="McAllister B."/>
            <person name="McBride C.S."/>
            <person name="McKernan B."/>
            <person name="McKernan K."/>
            <person name="Mendez-Lago M."/>
            <person name="Minx P."/>
            <person name="Mollenhauer M.U."/>
            <person name="Montooth K."/>
            <person name="Mount S.M."/>
            <person name="Mu X."/>
            <person name="Myers E."/>
            <person name="Negre B."/>
            <person name="Newfeld S."/>
            <person name="Nielsen R."/>
            <person name="Noor M.A."/>
            <person name="O'Grady P."/>
            <person name="Pachter L."/>
            <person name="Papaceit M."/>
            <person name="Parisi M.J."/>
            <person name="Parisi M."/>
            <person name="Parts L."/>
            <person name="Pedersen J.S."/>
            <person name="Pesole G."/>
            <person name="Phillippy A.M."/>
            <person name="Ponting C.P."/>
            <person name="Pop M."/>
            <person name="Porcelli D."/>
            <person name="Powell J.R."/>
            <person name="Prohaska S."/>
            <person name="Pruitt K."/>
            <person name="Puig M."/>
            <person name="Quesneville H."/>
            <person name="Ram K.R."/>
            <person name="Rand D."/>
            <person name="Rasmussen M.D."/>
            <person name="Reed L.K."/>
            <person name="Reenan R."/>
            <person name="Reily A."/>
            <person name="Remington K.A."/>
            <person name="Rieger T.T."/>
            <person name="Ritchie M.G."/>
            <person name="Robin C."/>
            <person name="Rogers Y.H."/>
            <person name="Rohde C."/>
            <person name="Rozas J."/>
            <person name="Rubenfield M.J."/>
            <person name="Ruiz A."/>
            <person name="Russo S."/>
            <person name="Salzberg S.L."/>
            <person name="Sanchez-Gracia A."/>
            <person name="Saranga D.J."/>
            <person name="Sato H."/>
            <person name="Schaeffer S.W."/>
            <person name="Schatz M.C."/>
            <person name="Schlenke T."/>
            <person name="Schwartz R."/>
            <person name="Segarra C."/>
            <person name="Singh R.S."/>
            <person name="Sirot L."/>
            <person name="Sirota M."/>
            <person name="Sisneros N.B."/>
            <person name="Smith C.D."/>
            <person name="Smith T.F."/>
            <person name="Spieth J."/>
            <person name="Stage D.E."/>
            <person name="Stark A."/>
            <person name="Stephan W."/>
            <person name="Strausberg R.L."/>
            <person name="Strempel S."/>
            <person name="Sturgill D."/>
            <person name="Sutton G."/>
            <person name="Sutton G.G."/>
            <person name="Tao W."/>
            <person name="Teichmann S."/>
            <person name="Tobari Y.N."/>
            <person name="Tomimura Y."/>
            <person name="Tsolas J.M."/>
            <person name="Valente V.L."/>
            <person name="Venter E."/>
            <person name="Venter J.C."/>
            <person name="Vicario S."/>
            <person name="Vieira F.G."/>
            <person name="Vilella A.J."/>
            <person name="Villasante A."/>
            <person name="Walenz B."/>
            <person name="Wang J."/>
            <person name="Wasserman M."/>
            <person name="Watts T."/>
            <person name="Wilson D."/>
            <person name="Wilson R.K."/>
            <person name="Wing R.A."/>
            <person name="Wolfner M.F."/>
            <person name="Wong A."/>
            <person name="Wong G.K."/>
            <person name="Wu C.I."/>
            <person name="Wu G."/>
            <person name="Yamamoto D."/>
            <person name="Yang H.P."/>
            <person name="Yang S.P."/>
            <person name="Yorke J.A."/>
            <person name="Yoshida K."/>
            <person name="Zdobnov E."/>
            <person name="Zhang P."/>
            <person name="Zhang Y."/>
            <person name="Zimin A.V."/>
            <person name="Baldwin J."/>
            <person name="Abdouelleil A."/>
            <person name="Abdulkadir J."/>
            <person name="Abebe A."/>
            <person name="Abera B."/>
            <person name="Abreu J."/>
            <person name="Acer S.C."/>
            <person name="Aftuck L."/>
            <person name="Alexander A."/>
            <person name="An P."/>
            <person name="Anderson E."/>
            <person name="Anderson S."/>
            <person name="Arachi H."/>
            <person name="Azer M."/>
            <person name="Bachantsang P."/>
            <person name="Barry A."/>
            <person name="Bayul T."/>
            <person name="Berlin A."/>
            <person name="Bessette D."/>
            <person name="Bloom T."/>
            <person name="Blye J."/>
            <person name="Boguslavskiy L."/>
            <person name="Bonnet C."/>
            <person name="Boukhgalter B."/>
            <person name="Bourzgui I."/>
            <person name="Brown A."/>
            <person name="Cahill P."/>
            <person name="Channer S."/>
            <person name="Cheshatsang Y."/>
            <person name="Chuda L."/>
            <person name="Citroen M."/>
            <person name="Collymore A."/>
            <person name="Cooke P."/>
            <person name="Costello M."/>
            <person name="D'Aco K."/>
            <person name="Daza R."/>
            <person name="De Haan G."/>
            <person name="DeGray S."/>
            <person name="DeMaso C."/>
            <person name="Dhargay N."/>
            <person name="Dooley K."/>
            <person name="Dooley E."/>
            <person name="Doricent M."/>
            <person name="Dorje P."/>
            <person name="Dorjee K."/>
            <person name="Dupes A."/>
            <person name="Elong R."/>
            <person name="Falk J."/>
            <person name="Farina A."/>
            <person name="Faro S."/>
            <person name="Ferguson D."/>
            <person name="Fisher S."/>
            <person name="Foley C.D."/>
            <person name="Franke A."/>
            <person name="Friedrich D."/>
            <person name="Gadbois L."/>
            <person name="Gearin G."/>
            <person name="Gearin C.R."/>
            <person name="Giannoukos G."/>
            <person name="Goode T."/>
            <person name="Graham J."/>
            <person name="Grandbois E."/>
            <person name="Grewal S."/>
            <person name="Gyaltsen K."/>
            <person name="Hafez N."/>
            <person name="Hagos B."/>
            <person name="Hall J."/>
            <person name="Henson C."/>
            <person name="Hollinger A."/>
            <person name="Honan T."/>
            <person name="Huard M.D."/>
            <person name="Hughes L."/>
            <person name="Hurhula B."/>
            <person name="Husby M.E."/>
            <person name="Kamat A."/>
            <person name="Kanga B."/>
            <person name="Kashin S."/>
            <person name="Khazanovich D."/>
            <person name="Kisner P."/>
            <person name="Lance K."/>
            <person name="Lara M."/>
            <person name="Lee W."/>
            <person name="Lennon N."/>
            <person name="Letendre F."/>
            <person name="LeVine R."/>
            <person name="Lipovsky A."/>
            <person name="Liu X."/>
            <person name="Liu J."/>
            <person name="Liu S."/>
            <person name="Lokyitsang T."/>
            <person name="Lokyitsang Y."/>
            <person name="Lubonja R."/>
            <person name="Lui A."/>
            <person name="MacDonald P."/>
            <person name="Magnisalis V."/>
            <person name="Maru K."/>
            <person name="Matthews C."/>
            <person name="McCusker W."/>
            <person name="McDonough S."/>
            <person name="Mehta T."/>
            <person name="Meldrim J."/>
            <person name="Meneus L."/>
            <person name="Mihai O."/>
            <person name="Mihalev A."/>
            <person name="Mihova T."/>
            <person name="Mittelman R."/>
            <person name="Mlenga V."/>
            <person name="Montmayeur A."/>
            <person name="Mulrain L."/>
            <person name="Navidi A."/>
            <person name="Naylor J."/>
            <person name="Negash T."/>
            <person name="Nguyen T."/>
            <person name="Nguyen N."/>
            <person name="Nicol R."/>
            <person name="Norbu C."/>
            <person name="Norbu N."/>
            <person name="Novod N."/>
            <person name="O'Neill B."/>
            <person name="Osman S."/>
            <person name="Markiewicz E."/>
            <person name="Oyono O.L."/>
            <person name="Patti C."/>
            <person name="Phunkhang P."/>
            <person name="Pierre F."/>
            <person name="Priest M."/>
            <person name="Raghuraman S."/>
            <person name="Rege F."/>
            <person name="Reyes R."/>
            <person name="Rise C."/>
            <person name="Rogov P."/>
            <person name="Ross K."/>
            <person name="Ryan E."/>
            <person name="Settipalli S."/>
            <person name="Shea T."/>
            <person name="Sherpa N."/>
            <person name="Shi L."/>
            <person name="Shih D."/>
            <person name="Sparrow T."/>
            <person name="Spaulding J."/>
            <person name="Stalker J."/>
            <person name="Stange-Thomann N."/>
            <person name="Stavropoulos S."/>
            <person name="Stone C."/>
            <person name="Strader C."/>
            <person name="Tesfaye S."/>
            <person name="Thomson T."/>
            <person name="Thoulutsang Y."/>
            <person name="Thoulutsang D."/>
            <person name="Topham K."/>
            <person name="Topping I."/>
            <person name="Tsamla T."/>
            <person name="Vassiliev H."/>
            <person name="Vo A."/>
            <person name="Wangchuk T."/>
            <person name="Wangdi T."/>
            <person name="Weiand M."/>
            <person name="Wilkinson J."/>
            <person name="Wilson A."/>
            <person name="Yadav S."/>
            <person name="Young G."/>
            <person name="Yu Q."/>
            <person name="Zembek L."/>
            <person name="Zhong D."/>
            <person name="Zimmer A."/>
            <person name="Zwirko Z."/>
            <person name="Jaffe D.B."/>
            <person name="Alvarez P."/>
            <person name="Brockman W."/>
            <person name="Butler J."/>
            <person name="Chin C."/>
            <person name="Gnerre S."/>
            <person name="Grabherr M."/>
            <person name="Kleber M."/>
            <person name="Mauceli E."/>
            <person name="MacCallum I."/>
        </authorList>
    </citation>
    <scope>NUCLEOTIDE SEQUENCE [LARGE SCALE GENOMIC DNA]</scope>
    <source>
        <strain evidence="3">MSH-3 / Tucson 14011-0111.49</strain>
    </source>
</reference>
<dbReference type="PhylomeDB" id="B4GZB4"/>
<dbReference type="EMBL" id="CH479198">
    <property type="protein sequence ID" value="EDW28132.1"/>
    <property type="molecule type" value="Genomic_DNA"/>
</dbReference>
<evidence type="ECO:0000313" key="3">
    <source>
        <dbReference type="Proteomes" id="UP000008744"/>
    </source>
</evidence>
<protein>
    <submittedName>
        <fullName evidence="2">GL27336</fullName>
    </submittedName>
</protein>
<accession>B4GZB4</accession>
<keyword evidence="3" id="KW-1185">Reference proteome</keyword>